<name>A0A069QKZ7_HOYLO</name>
<accession>A0A069QKZ7</accession>
<dbReference type="AlphaFoldDB" id="A0A069QKZ7"/>
<gene>
    <name evidence="1" type="ORF">HMPREF1991_00565</name>
</gene>
<keyword evidence="2" id="KW-1185">Reference proteome</keyword>
<dbReference type="PATRIC" id="fig|1122985.7.peg.587"/>
<proteinExistence type="predicted"/>
<organism evidence="1 2">
    <name type="scientific">Hoylesella loescheii DSM 19665 = JCM 12249 = ATCC 15930</name>
    <dbReference type="NCBI Taxonomy" id="1122985"/>
    <lineage>
        <taxon>Bacteria</taxon>
        <taxon>Pseudomonadati</taxon>
        <taxon>Bacteroidota</taxon>
        <taxon>Bacteroidia</taxon>
        <taxon>Bacteroidales</taxon>
        <taxon>Prevotellaceae</taxon>
        <taxon>Hoylesella</taxon>
    </lineage>
</organism>
<comment type="caution">
    <text evidence="1">The sequence shown here is derived from an EMBL/GenBank/DDBJ whole genome shotgun (WGS) entry which is preliminary data.</text>
</comment>
<evidence type="ECO:0000313" key="2">
    <source>
        <dbReference type="Proteomes" id="UP000027442"/>
    </source>
</evidence>
<dbReference type="Proteomes" id="UP000027442">
    <property type="component" value="Unassembled WGS sequence"/>
</dbReference>
<dbReference type="EMBL" id="JNGW01000018">
    <property type="protein sequence ID" value="KDR53347.1"/>
    <property type="molecule type" value="Genomic_DNA"/>
</dbReference>
<sequence length="46" mass="5419">MSTKPQVARSANAFSCLFQHVSKAFVERVLNNRSVINYLEFYYILY</sequence>
<dbReference type="HOGENOM" id="CLU_3187340_0_0_10"/>
<reference evidence="1 2" key="1">
    <citation type="submission" date="2013-08" db="EMBL/GenBank/DDBJ databases">
        <authorList>
            <person name="Weinstock G."/>
            <person name="Sodergren E."/>
            <person name="Wylie T."/>
            <person name="Fulton L."/>
            <person name="Fulton R."/>
            <person name="Fronick C."/>
            <person name="O'Laughlin M."/>
            <person name="Godfrey J."/>
            <person name="Miner T."/>
            <person name="Herter B."/>
            <person name="Appelbaum E."/>
            <person name="Cordes M."/>
            <person name="Lek S."/>
            <person name="Wollam A."/>
            <person name="Pepin K.H."/>
            <person name="Palsikar V.B."/>
            <person name="Mitreva M."/>
            <person name="Wilson R.K."/>
        </authorList>
    </citation>
    <scope>NUCLEOTIDE SEQUENCE [LARGE SCALE GENOMIC DNA]</scope>
    <source>
        <strain evidence="1 2">ATCC 15930</strain>
    </source>
</reference>
<evidence type="ECO:0000313" key="1">
    <source>
        <dbReference type="EMBL" id="KDR53347.1"/>
    </source>
</evidence>
<protein>
    <submittedName>
        <fullName evidence="1">Uncharacterized protein</fullName>
    </submittedName>
</protein>